<dbReference type="InterPro" id="IPR007863">
    <property type="entry name" value="Peptidase_M16_C"/>
</dbReference>
<dbReference type="AlphaFoldDB" id="C1CZN0"/>
<dbReference type="Pfam" id="PF00675">
    <property type="entry name" value="Peptidase_M16"/>
    <property type="match status" value="1"/>
</dbReference>
<evidence type="ECO:0000259" key="3">
    <source>
        <dbReference type="Pfam" id="PF00675"/>
    </source>
</evidence>
<sequence length="411" mass="44791">MSEGPQRHTLPSGLTLLLEPSPDAQTVAAGYFVNTGARDELPHEMGASHFIEHLLFKGSELVGAAELNARLDDLGGQANAFTSEEATVYHAASLPERSGELLETLTELMRPALRETDIHTERGVILEEIAMYAEQPGVRVMDELRADYWGKHPLGHQVLGTRQTVEALSREVLIRNHRERYGAGRVTLAITGAFEPQEVLDWAQLHLADWPTTPGAVSDLPSGPHHPGHTRVIHDQTLGRVHVTLAAPGLPVTHPLREAATVLADLIGGENGALYWALLDTGLCDSADLAHLDYRDVGAFEGGFTCDPERAGVALETYRRVLRGAGELITPERVRRAARKLAVSTLLRAETPQGRLFTLGMEYLAHGQVLTTAELVSRYQQVTPEAVREVLRLCPLATFTVVALGPVETLE</sequence>
<dbReference type="PANTHER" id="PTHR11851:SF49">
    <property type="entry name" value="MITOCHONDRIAL-PROCESSING PEPTIDASE SUBUNIT ALPHA"/>
    <property type="match status" value="1"/>
</dbReference>
<name>C1CZN0_DEIDV</name>
<gene>
    <name evidence="5" type="ordered locus">Deide_22490</name>
</gene>
<comment type="similarity">
    <text evidence="1 2">Belongs to the peptidase M16 family.</text>
</comment>
<evidence type="ECO:0000256" key="2">
    <source>
        <dbReference type="RuleBase" id="RU004447"/>
    </source>
</evidence>
<dbReference type="OrthoDB" id="9811314at2"/>
<dbReference type="RefSeq" id="WP_012694399.1">
    <property type="nucleotide sequence ID" value="NC_012526.1"/>
</dbReference>
<dbReference type="SUPFAM" id="SSF63411">
    <property type="entry name" value="LuxS/MPP-like metallohydrolase"/>
    <property type="match status" value="2"/>
</dbReference>
<accession>C1CZN0</accession>
<dbReference type="HOGENOM" id="CLU_009902_3_3_0"/>
<dbReference type="Pfam" id="PF05193">
    <property type="entry name" value="Peptidase_M16_C"/>
    <property type="match status" value="1"/>
</dbReference>
<dbReference type="GO" id="GO:0006508">
    <property type="term" value="P:proteolysis"/>
    <property type="evidence" value="ECO:0007669"/>
    <property type="project" value="InterPro"/>
</dbReference>
<dbReference type="GO" id="GO:0004222">
    <property type="term" value="F:metalloendopeptidase activity"/>
    <property type="evidence" value="ECO:0007669"/>
    <property type="project" value="InterPro"/>
</dbReference>
<evidence type="ECO:0000256" key="1">
    <source>
        <dbReference type="ARBA" id="ARBA00007261"/>
    </source>
</evidence>
<feature type="domain" description="Peptidase M16 C-terminal" evidence="4">
    <location>
        <begin position="168"/>
        <end position="341"/>
    </location>
</feature>
<dbReference type="PANTHER" id="PTHR11851">
    <property type="entry name" value="METALLOPROTEASE"/>
    <property type="match status" value="1"/>
</dbReference>
<dbReference type="Gene3D" id="3.30.830.10">
    <property type="entry name" value="Metalloenzyme, LuxS/M16 peptidase-like"/>
    <property type="match status" value="2"/>
</dbReference>
<dbReference type="eggNOG" id="COG0612">
    <property type="taxonomic scope" value="Bacteria"/>
</dbReference>
<protein>
    <submittedName>
        <fullName evidence="5">Putative peptidase M16</fullName>
    </submittedName>
</protein>
<dbReference type="InterPro" id="IPR001431">
    <property type="entry name" value="Pept_M16_Zn_BS"/>
</dbReference>
<evidence type="ECO:0000313" key="6">
    <source>
        <dbReference type="Proteomes" id="UP000002208"/>
    </source>
</evidence>
<organism evidence="5 6">
    <name type="scientific">Deinococcus deserti (strain DSM 17065 / CIP 109153 / LMG 22923 / VCD115)</name>
    <dbReference type="NCBI Taxonomy" id="546414"/>
    <lineage>
        <taxon>Bacteria</taxon>
        <taxon>Thermotogati</taxon>
        <taxon>Deinococcota</taxon>
        <taxon>Deinococci</taxon>
        <taxon>Deinococcales</taxon>
        <taxon>Deinococcaceae</taxon>
        <taxon>Deinococcus</taxon>
    </lineage>
</organism>
<dbReference type="EMBL" id="CP001114">
    <property type="protein sequence ID" value="ACO47278.1"/>
    <property type="molecule type" value="Genomic_DNA"/>
</dbReference>
<evidence type="ECO:0000259" key="4">
    <source>
        <dbReference type="Pfam" id="PF05193"/>
    </source>
</evidence>
<keyword evidence="6" id="KW-1185">Reference proteome</keyword>
<proteinExistence type="inferred from homology"/>
<dbReference type="KEGG" id="ddr:Deide_22490"/>
<dbReference type="PROSITE" id="PS00143">
    <property type="entry name" value="INSULINASE"/>
    <property type="match status" value="1"/>
</dbReference>
<reference evidence="5 6" key="1">
    <citation type="journal article" date="2009" name="PLoS Genet.">
        <title>Alliance of proteomics and genomics to unravel the specificities of Sahara bacterium Deinococcus deserti.</title>
        <authorList>
            <person name="de Groot A."/>
            <person name="Dulermo R."/>
            <person name="Ortet P."/>
            <person name="Blanchard L."/>
            <person name="Guerin P."/>
            <person name="Fernandez B."/>
            <person name="Vacherie B."/>
            <person name="Dossat C."/>
            <person name="Jolivet E."/>
            <person name="Siguier P."/>
            <person name="Chandler M."/>
            <person name="Barakat M."/>
            <person name="Dedieu A."/>
            <person name="Barbe V."/>
            <person name="Heulin T."/>
            <person name="Sommer S."/>
            <person name="Achouak W."/>
            <person name="Armengaud J."/>
        </authorList>
    </citation>
    <scope>NUCLEOTIDE SEQUENCE [LARGE SCALE GENOMIC DNA]</scope>
    <source>
        <strain evidence="6">DSM 17065 / CIP 109153 / LMG 22923 / VCD115</strain>
    </source>
</reference>
<evidence type="ECO:0000313" key="5">
    <source>
        <dbReference type="EMBL" id="ACO47278.1"/>
    </source>
</evidence>
<dbReference type="GO" id="GO:0046872">
    <property type="term" value="F:metal ion binding"/>
    <property type="evidence" value="ECO:0007669"/>
    <property type="project" value="InterPro"/>
</dbReference>
<dbReference type="InterPro" id="IPR011765">
    <property type="entry name" value="Pept_M16_N"/>
</dbReference>
<dbReference type="Proteomes" id="UP000002208">
    <property type="component" value="Chromosome"/>
</dbReference>
<dbReference type="STRING" id="546414.Deide_22490"/>
<dbReference type="PaxDb" id="546414-Deide_22490"/>
<dbReference type="InterPro" id="IPR011249">
    <property type="entry name" value="Metalloenz_LuxS/M16"/>
</dbReference>
<feature type="domain" description="Peptidase M16 N-terminal" evidence="3">
    <location>
        <begin position="17"/>
        <end position="161"/>
    </location>
</feature>
<dbReference type="InterPro" id="IPR050361">
    <property type="entry name" value="MPP/UQCRC_Complex"/>
</dbReference>